<name>X1RBS2_9ZZZZ</name>
<evidence type="ECO:0000313" key="4">
    <source>
        <dbReference type="EMBL" id="GAI77993.1"/>
    </source>
</evidence>
<protein>
    <recommendedName>
        <fullName evidence="5">Ribosomal protein</fullName>
    </recommendedName>
</protein>
<dbReference type="AlphaFoldDB" id="X1RBS2"/>
<dbReference type="PANTHER" id="PTHR36427:SF3">
    <property type="entry name" value="LARGE RIBOSOMAL SUBUNIT PROTEIN UL1M"/>
    <property type="match status" value="1"/>
</dbReference>
<dbReference type="Gene3D" id="3.40.50.790">
    <property type="match status" value="1"/>
</dbReference>
<proteinExistence type="inferred from homology"/>
<dbReference type="CDD" id="cd00403">
    <property type="entry name" value="Ribosomal_L1"/>
    <property type="match status" value="1"/>
</dbReference>
<dbReference type="Pfam" id="PF00687">
    <property type="entry name" value="Ribosomal_L1"/>
    <property type="match status" value="1"/>
</dbReference>
<dbReference type="InterPro" id="IPR023674">
    <property type="entry name" value="Ribosomal_uL1-like"/>
</dbReference>
<evidence type="ECO:0000256" key="1">
    <source>
        <dbReference type="ARBA" id="ARBA00010531"/>
    </source>
</evidence>
<comment type="similarity">
    <text evidence="1">Belongs to the universal ribosomal protein uL1 family.</text>
</comment>
<sequence>VEFDTAMATPDMMGKVGKLGKMLGRRGLMPNPKSGTVVAATDLPRAISDARKGRVEFKLDRTAIIHVPLGKISFEDDKLMGNLTAVVEAVMKAKPSGAKGQYVRSASLTTTMGPGIRLDLKPTLSLSSA</sequence>
<evidence type="ECO:0000256" key="2">
    <source>
        <dbReference type="ARBA" id="ARBA00022980"/>
    </source>
</evidence>
<dbReference type="Gene3D" id="3.30.190.20">
    <property type="match status" value="1"/>
</dbReference>
<keyword evidence="3" id="KW-0687">Ribonucleoprotein</keyword>
<dbReference type="GO" id="GO:0005840">
    <property type="term" value="C:ribosome"/>
    <property type="evidence" value="ECO:0007669"/>
    <property type="project" value="UniProtKB-KW"/>
</dbReference>
<dbReference type="InterPro" id="IPR028364">
    <property type="entry name" value="Ribosomal_uL1/biogenesis"/>
</dbReference>
<organism evidence="4">
    <name type="scientific">marine sediment metagenome</name>
    <dbReference type="NCBI Taxonomy" id="412755"/>
    <lineage>
        <taxon>unclassified sequences</taxon>
        <taxon>metagenomes</taxon>
        <taxon>ecological metagenomes</taxon>
    </lineage>
</organism>
<feature type="non-terminal residue" evidence="4">
    <location>
        <position position="1"/>
    </location>
</feature>
<dbReference type="GO" id="GO:1990904">
    <property type="term" value="C:ribonucleoprotein complex"/>
    <property type="evidence" value="ECO:0007669"/>
    <property type="project" value="UniProtKB-KW"/>
</dbReference>
<accession>X1RBS2</accession>
<dbReference type="PROSITE" id="PS01199">
    <property type="entry name" value="RIBOSOMAL_L1"/>
    <property type="match status" value="1"/>
</dbReference>
<evidence type="ECO:0008006" key="5">
    <source>
        <dbReference type="Google" id="ProtNLM"/>
    </source>
</evidence>
<reference evidence="4" key="1">
    <citation type="journal article" date="2014" name="Front. Microbiol.">
        <title>High frequency of phylogenetically diverse reductive dehalogenase-homologous genes in deep subseafloor sedimentary metagenomes.</title>
        <authorList>
            <person name="Kawai M."/>
            <person name="Futagami T."/>
            <person name="Toyoda A."/>
            <person name="Takaki Y."/>
            <person name="Nishi S."/>
            <person name="Hori S."/>
            <person name="Arai W."/>
            <person name="Tsubouchi T."/>
            <person name="Morono Y."/>
            <person name="Uchiyama I."/>
            <person name="Ito T."/>
            <person name="Fujiyama A."/>
            <person name="Inagaki F."/>
            <person name="Takami H."/>
        </authorList>
    </citation>
    <scope>NUCLEOTIDE SEQUENCE</scope>
    <source>
        <strain evidence="4">Expedition CK06-06</strain>
    </source>
</reference>
<comment type="caution">
    <text evidence="4">The sequence shown here is derived from an EMBL/GenBank/DDBJ whole genome shotgun (WGS) entry which is preliminary data.</text>
</comment>
<dbReference type="EMBL" id="BARW01010577">
    <property type="protein sequence ID" value="GAI77993.1"/>
    <property type="molecule type" value="Genomic_DNA"/>
</dbReference>
<dbReference type="PANTHER" id="PTHR36427">
    <property type="entry name" value="54S RIBOSOMAL PROTEIN L1, MITOCHONDRIAL"/>
    <property type="match status" value="1"/>
</dbReference>
<dbReference type="SUPFAM" id="SSF56808">
    <property type="entry name" value="Ribosomal protein L1"/>
    <property type="match status" value="1"/>
</dbReference>
<evidence type="ECO:0000256" key="3">
    <source>
        <dbReference type="ARBA" id="ARBA00023274"/>
    </source>
</evidence>
<dbReference type="InterPro" id="IPR023673">
    <property type="entry name" value="Ribosomal_uL1_CS"/>
</dbReference>
<dbReference type="InterPro" id="IPR016095">
    <property type="entry name" value="Ribosomal_uL1_3-a/b-sand"/>
</dbReference>
<gene>
    <name evidence="4" type="ORF">S12H4_20770</name>
</gene>
<keyword evidence="2" id="KW-0689">Ribosomal protein</keyword>